<evidence type="ECO:0008006" key="3">
    <source>
        <dbReference type="Google" id="ProtNLM"/>
    </source>
</evidence>
<keyword evidence="2" id="KW-1185">Reference proteome</keyword>
<comment type="caution">
    <text evidence="1">The sequence shown here is derived from an EMBL/GenBank/DDBJ whole genome shotgun (WGS) entry which is preliminary data.</text>
</comment>
<protein>
    <recommendedName>
        <fullName evidence="3">RNase H type-1 domain-containing protein</fullName>
    </recommendedName>
</protein>
<dbReference type="EMBL" id="JAVHJM010000001">
    <property type="protein sequence ID" value="KAK6521820.1"/>
    <property type="molecule type" value="Genomic_DNA"/>
</dbReference>
<dbReference type="AlphaFoldDB" id="A0AAN8S641"/>
<dbReference type="InterPro" id="IPR036397">
    <property type="entry name" value="RNaseH_sf"/>
</dbReference>
<evidence type="ECO:0000313" key="2">
    <source>
        <dbReference type="Proteomes" id="UP001307849"/>
    </source>
</evidence>
<dbReference type="Proteomes" id="UP001307849">
    <property type="component" value="Unassembled WGS sequence"/>
</dbReference>
<accession>A0AAN8S641</accession>
<organism evidence="1 2">
    <name type="scientific">Arthrobotrys conoides</name>
    <dbReference type="NCBI Taxonomy" id="74498"/>
    <lineage>
        <taxon>Eukaryota</taxon>
        <taxon>Fungi</taxon>
        <taxon>Dikarya</taxon>
        <taxon>Ascomycota</taxon>
        <taxon>Pezizomycotina</taxon>
        <taxon>Orbiliomycetes</taxon>
        <taxon>Orbiliales</taxon>
        <taxon>Orbiliaceae</taxon>
        <taxon>Arthrobotrys</taxon>
    </lineage>
</organism>
<gene>
    <name evidence="1" type="ORF">TWF506_002024</name>
</gene>
<evidence type="ECO:0000313" key="1">
    <source>
        <dbReference type="EMBL" id="KAK6521820.1"/>
    </source>
</evidence>
<proteinExistence type="predicted"/>
<reference evidence="1 2" key="1">
    <citation type="submission" date="2019-10" db="EMBL/GenBank/DDBJ databases">
        <authorList>
            <person name="Palmer J.M."/>
        </authorList>
    </citation>
    <scope>NUCLEOTIDE SEQUENCE [LARGE SCALE GENOMIC DNA]</scope>
    <source>
        <strain evidence="1 2">TWF506</strain>
    </source>
</reference>
<dbReference type="GO" id="GO:0003676">
    <property type="term" value="F:nucleic acid binding"/>
    <property type="evidence" value="ECO:0007669"/>
    <property type="project" value="InterPro"/>
</dbReference>
<name>A0AAN8S641_9PEZI</name>
<sequence>MSGPSQQRQPIGLSDEEERWRDALEALDEEALEKYLERITYVLKGGEARFIPQWDEQIIGHEAARNIVRDHYNPPKPTPPTELELYPCTDCGLVWIGGYANSGLTNIHPSHRNIVVHPVNPCRSILVYTKGICRGGEISDAKAAIGVYFGPESAHNRSIVIERQNPSSQVAEIAAIVEAMRYVRTVVLPKRKEILRESLQTRSHFLSSFIASSSPVTSNESVAIRLVIATDYWYLVECLCRPCPLTKMRHRVRDQFYGENVPKDKEGFSQILSERRKLSTSGALVVWYCVDPSLNSIAKGLAESALGPDSTSLE</sequence>
<dbReference type="Gene3D" id="3.30.420.10">
    <property type="entry name" value="Ribonuclease H-like superfamily/Ribonuclease H"/>
    <property type="match status" value="1"/>
</dbReference>